<dbReference type="GO" id="GO:0009229">
    <property type="term" value="P:thiamine diphosphate biosynthetic process"/>
    <property type="evidence" value="ECO:0007669"/>
    <property type="project" value="UniProtKB-UniRule"/>
</dbReference>
<dbReference type="Pfam" id="PF02926">
    <property type="entry name" value="THUMP"/>
    <property type="match status" value="1"/>
</dbReference>
<keyword evidence="2 11" id="KW-0963">Cytoplasm</keyword>
<evidence type="ECO:0000256" key="1">
    <source>
        <dbReference type="ARBA" id="ARBA00004496"/>
    </source>
</evidence>
<dbReference type="InterPro" id="IPR001763">
    <property type="entry name" value="Rhodanese-like_dom"/>
</dbReference>
<keyword evidence="7 11" id="KW-0694">RNA-binding</keyword>
<dbReference type="InterPro" id="IPR004114">
    <property type="entry name" value="THUMP_dom"/>
</dbReference>
<keyword evidence="15" id="KW-1185">Reference proteome</keyword>
<comment type="caution">
    <text evidence="11">Lacks conserved residue(s) required for the propagation of feature annotation.</text>
</comment>
<dbReference type="InterPro" id="IPR049961">
    <property type="entry name" value="ThiI_N"/>
</dbReference>
<evidence type="ECO:0000256" key="5">
    <source>
        <dbReference type="ARBA" id="ARBA00022741"/>
    </source>
</evidence>
<dbReference type="Pfam" id="PF22025">
    <property type="entry name" value="ThiI_fer"/>
    <property type="match status" value="1"/>
</dbReference>
<evidence type="ECO:0000256" key="3">
    <source>
        <dbReference type="ARBA" id="ARBA00022555"/>
    </source>
</evidence>
<dbReference type="GeneID" id="25402227"/>
<dbReference type="SUPFAM" id="SSF143437">
    <property type="entry name" value="THUMP domain-like"/>
    <property type="match status" value="1"/>
</dbReference>
<dbReference type="Gene3D" id="3.40.250.10">
    <property type="entry name" value="Rhodanese-like domain"/>
    <property type="match status" value="1"/>
</dbReference>
<organism evidence="14 15">
    <name type="scientific">Infirmifilum uzonense</name>
    <dbReference type="NCBI Taxonomy" id="1550241"/>
    <lineage>
        <taxon>Archaea</taxon>
        <taxon>Thermoproteota</taxon>
        <taxon>Thermoprotei</taxon>
        <taxon>Thermofilales</taxon>
        <taxon>Thermofilaceae</taxon>
        <taxon>Infirmifilum</taxon>
    </lineage>
</organism>
<dbReference type="OrthoDB" id="372227at2157"/>
<comment type="catalytic activity">
    <reaction evidence="11">
        <text>[ThiS sulfur-carrier protein]-C-terminal Gly-Gly-AMP + S-sulfanyl-L-cysteinyl-[cysteine desulfurase] + AH2 = [ThiS sulfur-carrier protein]-C-terminal-Gly-aminoethanethioate + L-cysteinyl-[cysteine desulfurase] + A + AMP + 2 H(+)</text>
        <dbReference type="Rhea" id="RHEA:43340"/>
        <dbReference type="Rhea" id="RHEA-COMP:12157"/>
        <dbReference type="Rhea" id="RHEA-COMP:12158"/>
        <dbReference type="Rhea" id="RHEA-COMP:12910"/>
        <dbReference type="Rhea" id="RHEA-COMP:19908"/>
        <dbReference type="ChEBI" id="CHEBI:13193"/>
        <dbReference type="ChEBI" id="CHEBI:15378"/>
        <dbReference type="ChEBI" id="CHEBI:17499"/>
        <dbReference type="ChEBI" id="CHEBI:29950"/>
        <dbReference type="ChEBI" id="CHEBI:61963"/>
        <dbReference type="ChEBI" id="CHEBI:90618"/>
        <dbReference type="ChEBI" id="CHEBI:232372"/>
        <dbReference type="ChEBI" id="CHEBI:456215"/>
    </reaction>
</comment>
<dbReference type="GO" id="GO:0140741">
    <property type="term" value="F:tRNA-uracil-4 sulfurtransferase activity"/>
    <property type="evidence" value="ECO:0007669"/>
    <property type="project" value="UniProtKB-EC"/>
</dbReference>
<dbReference type="GO" id="GO:0000049">
    <property type="term" value="F:tRNA binding"/>
    <property type="evidence" value="ECO:0007669"/>
    <property type="project" value="UniProtKB-UniRule"/>
</dbReference>
<evidence type="ECO:0000256" key="6">
    <source>
        <dbReference type="ARBA" id="ARBA00022840"/>
    </source>
</evidence>
<dbReference type="GO" id="GO:0005524">
    <property type="term" value="F:ATP binding"/>
    <property type="evidence" value="ECO:0007669"/>
    <property type="project" value="UniProtKB-UniRule"/>
</dbReference>
<feature type="active site" description="Cysteine persulfide intermediate" evidence="11">
    <location>
        <position position="450"/>
    </location>
</feature>
<feature type="domain" description="Rhodanese" evidence="12">
    <location>
        <begin position="402"/>
        <end position="486"/>
    </location>
</feature>
<keyword evidence="9" id="KW-1015">Disulfide bond</keyword>
<feature type="domain" description="THUMP" evidence="13">
    <location>
        <begin position="59"/>
        <end position="161"/>
    </location>
</feature>
<dbReference type="CDD" id="cd00158">
    <property type="entry name" value="RHOD"/>
    <property type="match status" value="1"/>
</dbReference>
<dbReference type="CDD" id="cd01712">
    <property type="entry name" value="PPase_ThiI"/>
    <property type="match status" value="1"/>
</dbReference>
<proteinExistence type="inferred from homology"/>
<dbReference type="InterPro" id="IPR003720">
    <property type="entry name" value="tRNA_STrfase"/>
</dbReference>
<evidence type="ECO:0000313" key="15">
    <source>
        <dbReference type="Proteomes" id="UP000067434"/>
    </source>
</evidence>
<evidence type="ECO:0000256" key="9">
    <source>
        <dbReference type="ARBA" id="ARBA00023157"/>
    </source>
</evidence>
<dbReference type="InterPro" id="IPR050102">
    <property type="entry name" value="tRNA_sulfurtransferase_ThiI"/>
</dbReference>
<dbReference type="Pfam" id="PF00581">
    <property type="entry name" value="Rhodanese"/>
    <property type="match status" value="1"/>
</dbReference>
<dbReference type="PATRIC" id="fig|1550241.5.peg.1719"/>
<dbReference type="InterPro" id="IPR020536">
    <property type="entry name" value="ThiI_AANH"/>
</dbReference>
<dbReference type="PANTHER" id="PTHR43209">
    <property type="entry name" value="TRNA SULFURTRANSFERASE"/>
    <property type="match status" value="1"/>
</dbReference>
<feature type="binding site" evidence="11">
    <location>
        <position position="292"/>
    </location>
    <ligand>
        <name>ATP</name>
        <dbReference type="ChEBI" id="CHEBI:30616"/>
    </ligand>
</feature>
<dbReference type="InterPro" id="IPR054173">
    <property type="entry name" value="ThiI_fer"/>
</dbReference>
<sequence>MSLKKVVLIRLGELTIKGLATRKHFENLLKRNIMDALRRAGIEAELRKKFGRFYIYGPYESIDVLRRVFGIKSLSPAVEYEFKDLEDLIATAEEYFKEKVLGKRFAVRTRRVGSHTFSSIDVNRLLGERLLKYASKVDLENPEVTAYVEVRGNKAYFFTEIIKAWGGLPVGSEGRVISLVSGGFDSIVASWLMLKRGAEVDFLYLNLGGPVSKCYVLRVVKTLADNWCYGYHPKLYIVDFTTVVHELKQKVKPELIGVVLKRLMYRVANRIALKTGAEGIVTGENLGQVSSQTLANLNVIDKSSDLIVLRPVIAYDKDEIVELARKIGTYEASSQVKEICGVYSFHPTTHARLDEVLEEEAKIDVSVLEKSLDNVEIIDLHSSSPIDAGCGTNFQELEVDEIPSNAVVLDVRPPEKYRSGRIPGSINVDIWSLEDYVTSLGKEKKYVVVCDEGGLSREAAFLLRKMGVDAYSLRGGLRRYWRAGVKS</sequence>
<dbReference type="HAMAP" id="MF_00021">
    <property type="entry name" value="ThiI"/>
    <property type="match status" value="1"/>
</dbReference>
<evidence type="ECO:0000259" key="12">
    <source>
        <dbReference type="PROSITE" id="PS50206"/>
    </source>
</evidence>
<dbReference type="InterPro" id="IPR014729">
    <property type="entry name" value="Rossmann-like_a/b/a_fold"/>
</dbReference>
<dbReference type="Proteomes" id="UP000067434">
    <property type="component" value="Chromosome"/>
</dbReference>
<dbReference type="NCBIfam" id="TIGR00342">
    <property type="entry name" value="tRNA uracil 4-sulfurtransferase ThiI"/>
    <property type="match status" value="1"/>
</dbReference>
<comment type="similarity">
    <text evidence="11">Belongs to the ThiI family.</text>
</comment>
<keyword evidence="8 11" id="KW-0784">Thiamine biosynthesis</keyword>
<dbReference type="GO" id="GO:0004810">
    <property type="term" value="F:CCA tRNA nucleotidyltransferase activity"/>
    <property type="evidence" value="ECO:0007669"/>
    <property type="project" value="InterPro"/>
</dbReference>
<dbReference type="GO" id="GO:0005829">
    <property type="term" value="C:cytosol"/>
    <property type="evidence" value="ECO:0007669"/>
    <property type="project" value="TreeGrafter"/>
</dbReference>
<comment type="subcellular location">
    <subcellularLocation>
        <location evidence="1 11">Cytoplasm</location>
    </subcellularLocation>
</comment>
<gene>
    <name evidence="11" type="primary">thiI</name>
    <name evidence="14" type="ORF">MA03_08310</name>
</gene>
<dbReference type="InterPro" id="IPR036873">
    <property type="entry name" value="Rhodanese-like_dom_sf"/>
</dbReference>
<keyword evidence="6 11" id="KW-0067">ATP-binding</keyword>
<keyword evidence="3 11" id="KW-0820">tRNA-binding</keyword>
<dbReference type="HOGENOM" id="CLU_037952_4_1_2"/>
<comment type="catalytic activity">
    <reaction evidence="11">
        <text>[ThiI sulfur-carrier protein]-S-sulfanyl-L-cysteine + a uridine in tRNA + 2 reduced [2Fe-2S]-[ferredoxin] + ATP + H(+) = [ThiI sulfur-carrier protein]-L-cysteine + a 4-thiouridine in tRNA + 2 oxidized [2Fe-2S]-[ferredoxin] + AMP + diphosphate</text>
        <dbReference type="Rhea" id="RHEA:24176"/>
        <dbReference type="Rhea" id="RHEA-COMP:10000"/>
        <dbReference type="Rhea" id="RHEA-COMP:10001"/>
        <dbReference type="Rhea" id="RHEA-COMP:13337"/>
        <dbReference type="Rhea" id="RHEA-COMP:13338"/>
        <dbReference type="Rhea" id="RHEA-COMP:13339"/>
        <dbReference type="Rhea" id="RHEA-COMP:13340"/>
        <dbReference type="ChEBI" id="CHEBI:15378"/>
        <dbReference type="ChEBI" id="CHEBI:29950"/>
        <dbReference type="ChEBI" id="CHEBI:30616"/>
        <dbReference type="ChEBI" id="CHEBI:33019"/>
        <dbReference type="ChEBI" id="CHEBI:33737"/>
        <dbReference type="ChEBI" id="CHEBI:33738"/>
        <dbReference type="ChEBI" id="CHEBI:61963"/>
        <dbReference type="ChEBI" id="CHEBI:65315"/>
        <dbReference type="ChEBI" id="CHEBI:136798"/>
        <dbReference type="ChEBI" id="CHEBI:456215"/>
        <dbReference type="EC" id="2.8.1.4"/>
    </reaction>
</comment>
<dbReference type="SUPFAM" id="SSF52821">
    <property type="entry name" value="Rhodanese/Cell cycle control phosphatase"/>
    <property type="match status" value="1"/>
</dbReference>
<dbReference type="GO" id="GO:0002937">
    <property type="term" value="P:tRNA 4-thiouridine biosynthesis"/>
    <property type="evidence" value="ECO:0007669"/>
    <property type="project" value="TreeGrafter"/>
</dbReference>
<dbReference type="SUPFAM" id="SSF52402">
    <property type="entry name" value="Adenine nucleotide alpha hydrolases-like"/>
    <property type="match status" value="1"/>
</dbReference>
<dbReference type="RefSeq" id="WP_052884794.1">
    <property type="nucleotide sequence ID" value="NZ_CP009961.1"/>
</dbReference>
<evidence type="ECO:0000256" key="2">
    <source>
        <dbReference type="ARBA" id="ARBA00022490"/>
    </source>
</evidence>
<evidence type="ECO:0000256" key="11">
    <source>
        <dbReference type="HAMAP-Rule" id="MF_00021"/>
    </source>
</evidence>
<protein>
    <recommendedName>
        <fullName evidence="11">tRNA sulfurtransferase</fullName>
        <ecNumber evidence="11">2.8.1.4</ecNumber>
    </recommendedName>
    <alternativeName>
        <fullName evidence="11">Sulfur carrier protein ThiS sulfurtransferase</fullName>
    </alternativeName>
    <alternativeName>
        <fullName evidence="11">Thiamine biosynthesis protein ThiI</fullName>
    </alternativeName>
    <alternativeName>
        <fullName evidence="11">tRNA 4-thiouridine synthase</fullName>
    </alternativeName>
</protein>
<dbReference type="AlphaFoldDB" id="A0A0F7CLD6"/>
<reference evidence="14 15" key="1">
    <citation type="journal article" date="2015" name="Stand. Genomic Sci.">
        <title>Complete genome sequence of and proposal of Thermofilum uzonense sp. nov. a novel hyperthermophilic crenarchaeon and emended description of the genus Thermofilum.</title>
        <authorList>
            <person name="Toshchakov S.V."/>
            <person name="Korzhenkov A.A."/>
            <person name="Samarov N.I."/>
            <person name="Mazunin I.O."/>
            <person name="Mozhey O.I."/>
            <person name="Shmyr I.S."/>
            <person name="Derbikova K.S."/>
            <person name="Taranov E.A."/>
            <person name="Dominova I.N."/>
            <person name="Bonch-Osmolovskaya E.A."/>
            <person name="Patrushev M.V."/>
            <person name="Podosokorskaya O.A."/>
            <person name="Kublanov I.V."/>
        </authorList>
    </citation>
    <scope>NUCLEOTIDE SEQUENCE [LARGE SCALE GENOMIC DNA]</scope>
    <source>
        <strain evidence="14 15">1807-2</strain>
    </source>
</reference>
<dbReference type="SMART" id="SM00981">
    <property type="entry name" value="THUMP"/>
    <property type="match status" value="1"/>
</dbReference>
<keyword evidence="10" id="KW-0676">Redox-active center</keyword>
<dbReference type="PROSITE" id="PS50206">
    <property type="entry name" value="RHODANESE_3"/>
    <property type="match status" value="1"/>
</dbReference>
<dbReference type="InterPro" id="IPR049962">
    <property type="entry name" value="THUMP_ThiI"/>
</dbReference>
<feature type="binding site" evidence="11">
    <location>
        <position position="283"/>
    </location>
    <ligand>
        <name>ATP</name>
        <dbReference type="ChEBI" id="CHEBI:30616"/>
    </ligand>
</feature>
<evidence type="ECO:0000256" key="8">
    <source>
        <dbReference type="ARBA" id="ARBA00022977"/>
    </source>
</evidence>
<evidence type="ECO:0000259" key="13">
    <source>
        <dbReference type="PROSITE" id="PS51165"/>
    </source>
</evidence>
<dbReference type="KEGG" id="thf:MA03_08310"/>
<dbReference type="SMART" id="SM00450">
    <property type="entry name" value="RHOD"/>
    <property type="match status" value="1"/>
</dbReference>
<dbReference type="Pfam" id="PF02568">
    <property type="entry name" value="ThiI"/>
    <property type="match status" value="1"/>
</dbReference>
<dbReference type="GO" id="GO:0052837">
    <property type="term" value="P:thiazole biosynthetic process"/>
    <property type="evidence" value="ECO:0007669"/>
    <property type="project" value="TreeGrafter"/>
</dbReference>
<evidence type="ECO:0000313" key="14">
    <source>
        <dbReference type="EMBL" id="AKG39226.1"/>
    </source>
</evidence>
<keyword evidence="4 11" id="KW-0808">Transferase</keyword>
<evidence type="ECO:0000256" key="7">
    <source>
        <dbReference type="ARBA" id="ARBA00022884"/>
    </source>
</evidence>
<feature type="binding site" evidence="11">
    <location>
        <position position="261"/>
    </location>
    <ligand>
        <name>ATP</name>
        <dbReference type="ChEBI" id="CHEBI:30616"/>
    </ligand>
</feature>
<dbReference type="STRING" id="1550241.MA03_08310"/>
<dbReference type="CDD" id="cd11716">
    <property type="entry name" value="THUMP_ThiI"/>
    <property type="match status" value="1"/>
</dbReference>
<dbReference type="Gene3D" id="3.30.2130.30">
    <property type="match status" value="1"/>
</dbReference>
<comment type="function">
    <text evidence="11">Catalyzes the ATP-dependent transfer of a sulfur to tRNA to produce 4-thiouridine in position 8 of tRNAs, which functions as a near-UV photosensor. Also catalyzes the transfer of sulfur to the sulfur carrier protein ThiS, forming ThiS-thiocarboxylate. This is a step in the synthesis of thiazole, in the thiamine biosynthesis pathway. The sulfur is donated as persulfide by IscS.</text>
</comment>
<dbReference type="PROSITE" id="PS51165">
    <property type="entry name" value="THUMP"/>
    <property type="match status" value="1"/>
</dbReference>
<comment type="pathway">
    <text evidence="11">Cofactor biosynthesis; thiamine diphosphate biosynthesis.</text>
</comment>
<dbReference type="PANTHER" id="PTHR43209:SF1">
    <property type="entry name" value="TRNA SULFURTRANSFERASE"/>
    <property type="match status" value="1"/>
</dbReference>
<feature type="binding site" evidence="11">
    <location>
        <begin position="179"/>
        <end position="180"/>
    </location>
    <ligand>
        <name>ATP</name>
        <dbReference type="ChEBI" id="CHEBI:30616"/>
    </ligand>
</feature>
<dbReference type="EC" id="2.8.1.4" evidence="11"/>
<dbReference type="GO" id="GO:0009228">
    <property type="term" value="P:thiamine biosynthetic process"/>
    <property type="evidence" value="ECO:0007669"/>
    <property type="project" value="UniProtKB-KW"/>
</dbReference>
<dbReference type="UniPathway" id="UPA00060"/>
<dbReference type="Gene3D" id="3.40.50.620">
    <property type="entry name" value="HUPs"/>
    <property type="match status" value="1"/>
</dbReference>
<name>A0A0F7CLD6_9CREN</name>
<dbReference type="EMBL" id="CP009961">
    <property type="protein sequence ID" value="AKG39226.1"/>
    <property type="molecule type" value="Genomic_DNA"/>
</dbReference>
<evidence type="ECO:0000256" key="10">
    <source>
        <dbReference type="ARBA" id="ARBA00023284"/>
    </source>
</evidence>
<evidence type="ECO:0000256" key="4">
    <source>
        <dbReference type="ARBA" id="ARBA00022679"/>
    </source>
</evidence>
<accession>A0A0F7CLD6</accession>
<keyword evidence="5 11" id="KW-0547">Nucleotide-binding</keyword>